<protein>
    <submittedName>
        <fullName evidence="1">Uncharacterized protein</fullName>
    </submittedName>
</protein>
<organism evidence="1 2">
    <name type="scientific">Collybia nuda</name>
    <dbReference type="NCBI Taxonomy" id="64659"/>
    <lineage>
        <taxon>Eukaryota</taxon>
        <taxon>Fungi</taxon>
        <taxon>Dikarya</taxon>
        <taxon>Basidiomycota</taxon>
        <taxon>Agaricomycotina</taxon>
        <taxon>Agaricomycetes</taxon>
        <taxon>Agaricomycetidae</taxon>
        <taxon>Agaricales</taxon>
        <taxon>Tricholomatineae</taxon>
        <taxon>Clitocybaceae</taxon>
        <taxon>Collybia</taxon>
    </lineage>
</organism>
<comment type="caution">
    <text evidence="1">The sequence shown here is derived from an EMBL/GenBank/DDBJ whole genome shotgun (WGS) entry which is preliminary data.</text>
</comment>
<gene>
    <name evidence="1" type="ORF">BDZ94DRAFT_1245285</name>
</gene>
<accession>A0A9P5YFL8</accession>
<name>A0A9P5YFL8_9AGAR</name>
<evidence type="ECO:0000313" key="1">
    <source>
        <dbReference type="EMBL" id="KAF9469067.1"/>
    </source>
</evidence>
<proteinExistence type="predicted"/>
<dbReference type="AlphaFoldDB" id="A0A9P5YFL8"/>
<keyword evidence="2" id="KW-1185">Reference proteome</keyword>
<evidence type="ECO:0000313" key="2">
    <source>
        <dbReference type="Proteomes" id="UP000807353"/>
    </source>
</evidence>
<dbReference type="Proteomes" id="UP000807353">
    <property type="component" value="Unassembled WGS sequence"/>
</dbReference>
<sequence>MCRALFVLRIILASPSHALLLYLSKILILTLKVVYYGVLSGPSIAKLQGVFTRTSRDAQIKNAETGWLVLTVRPKPRCTRYLGAES</sequence>
<reference evidence="1" key="1">
    <citation type="submission" date="2020-11" db="EMBL/GenBank/DDBJ databases">
        <authorList>
            <consortium name="DOE Joint Genome Institute"/>
            <person name="Ahrendt S."/>
            <person name="Riley R."/>
            <person name="Andreopoulos W."/>
            <person name="Labutti K."/>
            <person name="Pangilinan J."/>
            <person name="Ruiz-Duenas F.J."/>
            <person name="Barrasa J.M."/>
            <person name="Sanchez-Garcia M."/>
            <person name="Camarero S."/>
            <person name="Miyauchi S."/>
            <person name="Serrano A."/>
            <person name="Linde D."/>
            <person name="Babiker R."/>
            <person name="Drula E."/>
            <person name="Ayuso-Fernandez I."/>
            <person name="Pacheco R."/>
            <person name="Padilla G."/>
            <person name="Ferreira P."/>
            <person name="Barriuso J."/>
            <person name="Kellner H."/>
            <person name="Castanera R."/>
            <person name="Alfaro M."/>
            <person name="Ramirez L."/>
            <person name="Pisabarro A.G."/>
            <person name="Kuo A."/>
            <person name="Tritt A."/>
            <person name="Lipzen A."/>
            <person name="He G."/>
            <person name="Yan M."/>
            <person name="Ng V."/>
            <person name="Cullen D."/>
            <person name="Martin F."/>
            <person name="Rosso M.-N."/>
            <person name="Henrissat B."/>
            <person name="Hibbett D."/>
            <person name="Martinez A.T."/>
            <person name="Grigoriev I.V."/>
        </authorList>
    </citation>
    <scope>NUCLEOTIDE SEQUENCE</scope>
    <source>
        <strain evidence="1">CBS 247.69</strain>
    </source>
</reference>
<dbReference type="EMBL" id="MU150231">
    <property type="protein sequence ID" value="KAF9469067.1"/>
    <property type="molecule type" value="Genomic_DNA"/>
</dbReference>